<evidence type="ECO:0000256" key="6">
    <source>
        <dbReference type="ARBA" id="ARBA00022840"/>
    </source>
</evidence>
<feature type="domain" description="RecF/RecN/SMC N-terminal" evidence="10">
    <location>
        <begin position="2"/>
        <end position="510"/>
    </location>
</feature>
<keyword evidence="4" id="KW-0547">Nucleotide-binding</keyword>
<dbReference type="SUPFAM" id="SSF52540">
    <property type="entry name" value="P-loop containing nucleoside triphosphate hydrolases"/>
    <property type="match status" value="2"/>
</dbReference>
<dbReference type="GO" id="GO:0006310">
    <property type="term" value="P:DNA recombination"/>
    <property type="evidence" value="ECO:0007669"/>
    <property type="project" value="InterPro"/>
</dbReference>
<evidence type="ECO:0000313" key="12">
    <source>
        <dbReference type="Proteomes" id="UP000075531"/>
    </source>
</evidence>
<dbReference type="GO" id="GO:0009432">
    <property type="term" value="P:SOS response"/>
    <property type="evidence" value="ECO:0007669"/>
    <property type="project" value="TreeGrafter"/>
</dbReference>
<evidence type="ECO:0000256" key="5">
    <source>
        <dbReference type="ARBA" id="ARBA00022763"/>
    </source>
</evidence>
<protein>
    <recommendedName>
        <fullName evidence="3 9">DNA repair protein RecN</fullName>
    </recommendedName>
    <alternativeName>
        <fullName evidence="8 9">Recombination protein N</fullName>
    </alternativeName>
</protein>
<dbReference type="Pfam" id="PF02463">
    <property type="entry name" value="SMC_N"/>
    <property type="match status" value="1"/>
</dbReference>
<evidence type="ECO:0000256" key="9">
    <source>
        <dbReference type="PIRNR" id="PIRNR003128"/>
    </source>
</evidence>
<dbReference type="GO" id="GO:0005524">
    <property type="term" value="F:ATP binding"/>
    <property type="evidence" value="ECO:0007669"/>
    <property type="project" value="UniProtKB-KW"/>
</dbReference>
<dbReference type="AlphaFoldDB" id="A0A151B738"/>
<dbReference type="InterPro" id="IPR027417">
    <property type="entry name" value="P-loop_NTPase"/>
</dbReference>
<dbReference type="PANTHER" id="PTHR11059">
    <property type="entry name" value="DNA REPAIR PROTEIN RECN"/>
    <property type="match status" value="1"/>
</dbReference>
<dbReference type="InterPro" id="IPR004604">
    <property type="entry name" value="DNA_recomb/repair_RecN"/>
</dbReference>
<name>A0A151B738_9CLOT</name>
<keyword evidence="12" id="KW-1185">Reference proteome</keyword>
<comment type="similarity">
    <text evidence="2 9">Belongs to the RecN family.</text>
</comment>
<dbReference type="GO" id="GO:0043590">
    <property type="term" value="C:bacterial nucleoid"/>
    <property type="evidence" value="ECO:0007669"/>
    <property type="project" value="TreeGrafter"/>
</dbReference>
<evidence type="ECO:0000256" key="8">
    <source>
        <dbReference type="ARBA" id="ARBA00033408"/>
    </source>
</evidence>
<dbReference type="GO" id="GO:0006281">
    <property type="term" value="P:DNA repair"/>
    <property type="evidence" value="ECO:0007669"/>
    <property type="project" value="UniProtKB-KW"/>
</dbReference>
<dbReference type="CDD" id="cd03241">
    <property type="entry name" value="ABC_RecN"/>
    <property type="match status" value="2"/>
</dbReference>
<dbReference type="NCBIfam" id="TIGR00634">
    <property type="entry name" value="recN"/>
    <property type="match status" value="1"/>
</dbReference>
<comment type="caution">
    <text evidence="11">The sequence shown here is derived from an EMBL/GenBank/DDBJ whole genome shotgun (WGS) entry which is preliminary data.</text>
</comment>
<keyword evidence="6" id="KW-0067">ATP-binding</keyword>
<dbReference type="RefSeq" id="WP_066820927.1">
    <property type="nucleotide sequence ID" value="NZ_LTBA01000001.1"/>
</dbReference>
<dbReference type="FunFam" id="3.40.50.300:FF:000319">
    <property type="entry name" value="DNA repair protein RecN"/>
    <property type="match status" value="1"/>
</dbReference>
<dbReference type="Proteomes" id="UP000075531">
    <property type="component" value="Unassembled WGS sequence"/>
</dbReference>
<dbReference type="PANTHER" id="PTHR11059:SF0">
    <property type="entry name" value="DNA REPAIR PROTEIN RECN"/>
    <property type="match status" value="1"/>
</dbReference>
<dbReference type="STRING" id="1121338.CLTEP_00970"/>
<evidence type="ECO:0000256" key="1">
    <source>
        <dbReference type="ARBA" id="ARBA00003618"/>
    </source>
</evidence>
<dbReference type="Gene3D" id="3.40.50.300">
    <property type="entry name" value="P-loop containing nucleotide triphosphate hydrolases"/>
    <property type="match status" value="2"/>
</dbReference>
<proteinExistence type="inferred from homology"/>
<evidence type="ECO:0000256" key="3">
    <source>
        <dbReference type="ARBA" id="ARBA00021315"/>
    </source>
</evidence>
<evidence type="ECO:0000259" key="10">
    <source>
        <dbReference type="Pfam" id="PF02463"/>
    </source>
</evidence>
<keyword evidence="5 9" id="KW-0227">DNA damage</keyword>
<dbReference type="EMBL" id="LTBA01000001">
    <property type="protein sequence ID" value="KYH35704.1"/>
    <property type="molecule type" value="Genomic_DNA"/>
</dbReference>
<dbReference type="PIRSF" id="PIRSF003128">
    <property type="entry name" value="RecN"/>
    <property type="match status" value="1"/>
</dbReference>
<sequence length="566" mass="65618">MLLQLNIKNFALIEELSIEFDRGFNVLTGETGSGKSILIDAISYVLGGKFNKNCIRTGEEKTYVEGIFTIDNEEAKIFLDENSIDYDDLIIISRETFRSGRSIAKINGKSLILSQIRKIASVLIDIHGQHNNQNLLNPSKHIMYLDWYGKNELKEYLTEYKENYNLSKEIEKKIRNYESQKGEANKKLEFIKYQIQDIDNADLKECEEEELKSKFLMLSNAEKLDEVLNRCHETLYNSTDSFKSVYDNLDSVIRELKSIETYSKDVKGIIEVLENSYYNVEQSIHDISEIRNTIYYDKNEIDYVNERLYKIEQYKNKYGESIKDILDYRKKLENEYYEIENSIDIVKNLRQKKKDIDDILGEQAKKLHEIRCLVASKLEKRIHEELNFIGLEKSKIKINVISESNYNSRGCDNVKFYISTNPGEPLKPLESVISGGELSRIMLALKTVFIENDNIPTVIFDEIDTGISGRIAQCVGEKMYQISKIHQVFCITHLPQIASMSDHNYLVSKKIKNNKTYTLVTKMTHLEKLNSIAKMIGGSDITDLAIEHSKEMIYIAEEKKKKFVKP</sequence>
<organism evidence="11 12">
    <name type="scientific">Clostridium tepidiprofundi DSM 19306</name>
    <dbReference type="NCBI Taxonomy" id="1121338"/>
    <lineage>
        <taxon>Bacteria</taxon>
        <taxon>Bacillati</taxon>
        <taxon>Bacillota</taxon>
        <taxon>Clostridia</taxon>
        <taxon>Eubacteriales</taxon>
        <taxon>Clostridiaceae</taxon>
        <taxon>Clostridium</taxon>
    </lineage>
</organism>
<evidence type="ECO:0000313" key="11">
    <source>
        <dbReference type="EMBL" id="KYH35704.1"/>
    </source>
</evidence>
<keyword evidence="7 9" id="KW-0234">DNA repair</keyword>
<gene>
    <name evidence="11" type="primary">recN</name>
    <name evidence="11" type="ORF">CLTEP_00970</name>
</gene>
<comment type="function">
    <text evidence="1 9">May be involved in recombinational repair of damaged DNA.</text>
</comment>
<dbReference type="OrthoDB" id="9806954at2"/>
<evidence type="ECO:0000256" key="4">
    <source>
        <dbReference type="ARBA" id="ARBA00022741"/>
    </source>
</evidence>
<evidence type="ECO:0000256" key="7">
    <source>
        <dbReference type="ARBA" id="ARBA00023204"/>
    </source>
</evidence>
<evidence type="ECO:0000256" key="2">
    <source>
        <dbReference type="ARBA" id="ARBA00009441"/>
    </source>
</evidence>
<reference evidence="11 12" key="1">
    <citation type="submission" date="2016-02" db="EMBL/GenBank/DDBJ databases">
        <title>Genome sequence of Clostridium tepidiprofundi DSM 19306.</title>
        <authorList>
            <person name="Poehlein A."/>
            <person name="Daniel R."/>
        </authorList>
    </citation>
    <scope>NUCLEOTIDE SEQUENCE [LARGE SCALE GENOMIC DNA]</scope>
    <source>
        <strain evidence="11 12">DSM 19306</strain>
    </source>
</reference>
<dbReference type="PATRIC" id="fig|1121338.3.peg.99"/>
<dbReference type="InterPro" id="IPR003395">
    <property type="entry name" value="RecF/RecN/SMC_N"/>
</dbReference>
<accession>A0A151B738</accession>